<dbReference type="Proteomes" id="UP000826195">
    <property type="component" value="Unassembled WGS sequence"/>
</dbReference>
<evidence type="ECO:0000313" key="2">
    <source>
        <dbReference type="EMBL" id="KAH0554143.1"/>
    </source>
</evidence>
<feature type="region of interest" description="Disordered" evidence="1">
    <location>
        <begin position="99"/>
        <end position="154"/>
    </location>
</feature>
<keyword evidence="3" id="KW-1185">Reference proteome</keyword>
<sequence>MRNIEMTEERRRWTEITANNRPVPCHICECKYTERGGWTTTPVITAQHQQRQQVKQNDDQREKSKDDLYPVQNIEENLIRLGNMCTLYFSSQTHLDFLSGNDGLLAPRVKGKASGRQHDDGDEENEEKEENEEEEKEEEDDDRPGLPRDSLLST</sequence>
<accession>A0AAV7IKN0</accession>
<feature type="compositionally biased region" description="Acidic residues" evidence="1">
    <location>
        <begin position="120"/>
        <end position="142"/>
    </location>
</feature>
<gene>
    <name evidence="2" type="ORF">KQX54_007946</name>
</gene>
<proteinExistence type="predicted"/>
<reference evidence="2 3" key="1">
    <citation type="journal article" date="2021" name="J. Hered.">
        <title>A chromosome-level genome assembly of the parasitoid wasp, Cotesia glomerata (Hymenoptera: Braconidae).</title>
        <authorList>
            <person name="Pinto B.J."/>
            <person name="Weis J.J."/>
            <person name="Gamble T."/>
            <person name="Ode P.J."/>
            <person name="Paul R."/>
            <person name="Zaspel J.M."/>
        </authorList>
    </citation>
    <scope>NUCLEOTIDE SEQUENCE [LARGE SCALE GENOMIC DNA]</scope>
    <source>
        <strain evidence="2">CgM1</strain>
    </source>
</reference>
<dbReference type="AlphaFoldDB" id="A0AAV7IKN0"/>
<name>A0AAV7IKN0_COTGL</name>
<feature type="region of interest" description="Disordered" evidence="1">
    <location>
        <begin position="47"/>
        <end position="69"/>
    </location>
</feature>
<comment type="caution">
    <text evidence="2">The sequence shown here is derived from an EMBL/GenBank/DDBJ whole genome shotgun (WGS) entry which is preliminary data.</text>
</comment>
<feature type="compositionally biased region" description="Basic and acidic residues" evidence="1">
    <location>
        <begin position="56"/>
        <end position="68"/>
    </location>
</feature>
<protein>
    <submittedName>
        <fullName evidence="2">Uncharacterized protein</fullName>
    </submittedName>
</protein>
<dbReference type="EMBL" id="JAHXZJ010001119">
    <property type="protein sequence ID" value="KAH0554143.1"/>
    <property type="molecule type" value="Genomic_DNA"/>
</dbReference>
<organism evidence="2 3">
    <name type="scientific">Cotesia glomerata</name>
    <name type="common">Lepidopteran parasitic wasp</name>
    <name type="synonym">Apanteles glomeratus</name>
    <dbReference type="NCBI Taxonomy" id="32391"/>
    <lineage>
        <taxon>Eukaryota</taxon>
        <taxon>Metazoa</taxon>
        <taxon>Ecdysozoa</taxon>
        <taxon>Arthropoda</taxon>
        <taxon>Hexapoda</taxon>
        <taxon>Insecta</taxon>
        <taxon>Pterygota</taxon>
        <taxon>Neoptera</taxon>
        <taxon>Endopterygota</taxon>
        <taxon>Hymenoptera</taxon>
        <taxon>Apocrita</taxon>
        <taxon>Ichneumonoidea</taxon>
        <taxon>Braconidae</taxon>
        <taxon>Microgastrinae</taxon>
        <taxon>Cotesia</taxon>
    </lineage>
</organism>
<evidence type="ECO:0000313" key="3">
    <source>
        <dbReference type="Proteomes" id="UP000826195"/>
    </source>
</evidence>
<evidence type="ECO:0000256" key="1">
    <source>
        <dbReference type="SAM" id="MobiDB-lite"/>
    </source>
</evidence>